<reference evidence="3 4" key="1">
    <citation type="submission" date="2019-10" db="EMBL/GenBank/DDBJ databases">
        <title>Genome diversity of Sutterella seckii.</title>
        <authorList>
            <person name="Chaplin A.V."/>
            <person name="Sokolova S.R."/>
            <person name="Mosin K.A."/>
            <person name="Ivanova E.L."/>
            <person name="Kochetkova T.O."/>
            <person name="Goltsov A.Y."/>
            <person name="Trofimov D.Y."/>
            <person name="Efimov B.A."/>
        </authorList>
    </citation>
    <scope>NUCLEOTIDE SEQUENCE [LARGE SCALE GENOMIC DNA]</scope>
    <source>
        <strain evidence="3 4">ASD393</strain>
    </source>
</reference>
<dbReference type="OrthoDB" id="9811597at2"/>
<dbReference type="Proteomes" id="UP000430564">
    <property type="component" value="Unassembled WGS sequence"/>
</dbReference>
<protein>
    <submittedName>
        <fullName evidence="3">AbrB family transcriptional regulator</fullName>
    </submittedName>
</protein>
<sequence>MATHRLTIKGQVTIPKEIRDYLGLAEGNSSVDFSIAPDGTVVVKKAGEAAHASSLRTRAQRAARSVQQASLGRSREMNRGGVLALLAGGF</sequence>
<dbReference type="InterPro" id="IPR037914">
    <property type="entry name" value="SpoVT-AbrB_sf"/>
</dbReference>
<dbReference type="SMART" id="SM00966">
    <property type="entry name" value="SpoVT_AbrB"/>
    <property type="match status" value="1"/>
</dbReference>
<evidence type="ECO:0000259" key="2">
    <source>
        <dbReference type="PROSITE" id="PS51740"/>
    </source>
</evidence>
<dbReference type="GO" id="GO:0003677">
    <property type="term" value="F:DNA binding"/>
    <property type="evidence" value="ECO:0007669"/>
    <property type="project" value="UniProtKB-UniRule"/>
</dbReference>
<evidence type="ECO:0000313" key="4">
    <source>
        <dbReference type="Proteomes" id="UP000430564"/>
    </source>
</evidence>
<dbReference type="AlphaFoldDB" id="A0A6I1ENM4"/>
<gene>
    <name evidence="3" type="ORF">GBM95_07375</name>
</gene>
<dbReference type="PROSITE" id="PS51740">
    <property type="entry name" value="SPOVT_ABRB"/>
    <property type="match status" value="1"/>
</dbReference>
<dbReference type="Gene3D" id="2.10.260.10">
    <property type="match status" value="1"/>
</dbReference>
<name>A0A6I1ENM4_9BURK</name>
<keyword evidence="1" id="KW-0238">DNA-binding</keyword>
<dbReference type="RefSeq" id="WP_152158514.1">
    <property type="nucleotide sequence ID" value="NZ_WEHX01000046.1"/>
</dbReference>
<dbReference type="SUPFAM" id="SSF89447">
    <property type="entry name" value="AbrB/MazE/MraZ-like"/>
    <property type="match status" value="1"/>
</dbReference>
<evidence type="ECO:0000256" key="1">
    <source>
        <dbReference type="PROSITE-ProRule" id="PRU01076"/>
    </source>
</evidence>
<dbReference type="EMBL" id="WEHX01000046">
    <property type="protein sequence ID" value="KAB7658486.1"/>
    <property type="molecule type" value="Genomic_DNA"/>
</dbReference>
<evidence type="ECO:0000313" key="3">
    <source>
        <dbReference type="EMBL" id="KAB7658486.1"/>
    </source>
</evidence>
<dbReference type="InterPro" id="IPR007159">
    <property type="entry name" value="SpoVT-AbrB_dom"/>
</dbReference>
<organism evidence="3 4">
    <name type="scientific">Sutterella seckii</name>
    <dbReference type="NCBI Taxonomy" id="1944635"/>
    <lineage>
        <taxon>Bacteria</taxon>
        <taxon>Pseudomonadati</taxon>
        <taxon>Pseudomonadota</taxon>
        <taxon>Betaproteobacteria</taxon>
        <taxon>Burkholderiales</taxon>
        <taxon>Sutterellaceae</taxon>
        <taxon>Sutterella</taxon>
    </lineage>
</organism>
<dbReference type="NCBIfam" id="TIGR01439">
    <property type="entry name" value="lp_hng_hel_AbrB"/>
    <property type="match status" value="1"/>
</dbReference>
<proteinExistence type="predicted"/>
<accession>A0A6I1ENM4</accession>
<comment type="caution">
    <text evidence="3">The sequence shown here is derived from an EMBL/GenBank/DDBJ whole genome shotgun (WGS) entry which is preliminary data.</text>
</comment>
<feature type="domain" description="SpoVT-AbrB" evidence="2">
    <location>
        <begin position="1"/>
        <end position="48"/>
    </location>
</feature>
<dbReference type="Pfam" id="PF04014">
    <property type="entry name" value="MazE_antitoxin"/>
    <property type="match status" value="1"/>
</dbReference>